<reference evidence="8" key="1">
    <citation type="submission" date="2018-05" db="EMBL/GenBank/DDBJ databases">
        <title>Draft genome sequence of Stemphylium lycopersici strain CIDEFI 213.</title>
        <authorList>
            <person name="Medina R."/>
            <person name="Franco M.E.E."/>
            <person name="Lucentini C.G."/>
            <person name="Saparrat M.C.N."/>
            <person name="Balatti P.A."/>
        </authorList>
    </citation>
    <scope>NUCLEOTIDE SEQUENCE [LARGE SCALE GENOMIC DNA]</scope>
    <source>
        <strain evidence="8">CIDEFI 213</strain>
    </source>
</reference>
<keyword evidence="8" id="KW-1185">Reference proteome</keyword>
<organism evidence="7 8">
    <name type="scientific">Stemphylium lycopersici</name>
    <name type="common">Tomato gray leaf spot disease fungus</name>
    <name type="synonym">Thyrospora lycopersici</name>
    <dbReference type="NCBI Taxonomy" id="183478"/>
    <lineage>
        <taxon>Eukaryota</taxon>
        <taxon>Fungi</taxon>
        <taxon>Dikarya</taxon>
        <taxon>Ascomycota</taxon>
        <taxon>Pezizomycotina</taxon>
        <taxon>Dothideomycetes</taxon>
        <taxon>Pleosporomycetidae</taxon>
        <taxon>Pleosporales</taxon>
        <taxon>Pleosporineae</taxon>
        <taxon>Pleosporaceae</taxon>
        <taxon>Stemphylium</taxon>
    </lineage>
</organism>
<dbReference type="InterPro" id="IPR050416">
    <property type="entry name" value="FAD-linked_Oxidoreductase"/>
</dbReference>
<evidence type="ECO:0000256" key="2">
    <source>
        <dbReference type="ARBA" id="ARBA00005466"/>
    </source>
</evidence>
<evidence type="ECO:0000313" key="8">
    <source>
        <dbReference type="Proteomes" id="UP000249619"/>
    </source>
</evidence>
<evidence type="ECO:0000256" key="4">
    <source>
        <dbReference type="ARBA" id="ARBA00022827"/>
    </source>
</evidence>
<dbReference type="PANTHER" id="PTHR42973">
    <property type="entry name" value="BINDING OXIDOREDUCTASE, PUTATIVE (AFU_ORTHOLOGUE AFUA_1G17690)-RELATED"/>
    <property type="match status" value="1"/>
</dbReference>
<dbReference type="Pfam" id="PF08031">
    <property type="entry name" value="BBE"/>
    <property type="match status" value="1"/>
</dbReference>
<keyword evidence="5" id="KW-0560">Oxidoreductase</keyword>
<dbReference type="Proteomes" id="UP000249619">
    <property type="component" value="Unassembled WGS sequence"/>
</dbReference>
<dbReference type="InterPro" id="IPR036318">
    <property type="entry name" value="FAD-bd_PCMH-like_sf"/>
</dbReference>
<dbReference type="GO" id="GO:0016491">
    <property type="term" value="F:oxidoreductase activity"/>
    <property type="evidence" value="ECO:0007669"/>
    <property type="project" value="UniProtKB-KW"/>
</dbReference>
<dbReference type="AlphaFoldDB" id="A0A364MS87"/>
<dbReference type="GO" id="GO:0071949">
    <property type="term" value="F:FAD binding"/>
    <property type="evidence" value="ECO:0007669"/>
    <property type="project" value="InterPro"/>
</dbReference>
<dbReference type="InterPro" id="IPR012951">
    <property type="entry name" value="BBE"/>
</dbReference>
<comment type="similarity">
    <text evidence="2">Belongs to the oxygen-dependent FAD-linked oxidoreductase family.</text>
</comment>
<dbReference type="Gene3D" id="3.30.465.10">
    <property type="match status" value="1"/>
</dbReference>
<sequence>MRFFYLAAAPTIVSGATTHFCRSNPSSASWPSTSEWASLNATIHGSLIRTVPSAASCWPSNTTSFDSPISCDAANEGWSSGIWHSTRPESIDYPIWANNSCLPDEVGSYTPEQGCSIGGMPQYIVNATAEVDVARAMKWAADRNIRVVVKGTGHDLNGRATMADEMRDSRSSGAFSLSIWTRNFRHLARDTNWSVPNNGSCNTTTTEDVFVVGSGQQWGNVLTEATKHGRVVTTGQDPSVGLGGYIQGGGHGPLASTYGLASSQVLQMRVATTTGHVLVANEVENTDLFWALRGGGAGQYGVVTEYVIKHFPAPSNVIMGTVVIKPNGSANASMKASWDAVASWLGHLPDFMDAGLAGAATVAVGTTASKFFPDMDTSNGPFTGIALNQVFWAFNSTEDDLEALVQPVLNNLQEKFGNDNSTLSLSISTSTFDNYTSFFSVISGSEVAGGESLASSRLLGRAELVDTPHTDVVSYLRTAMASQDESAGNYATIGLSGGPGVINTPEKHWGALLPAWRNAYLHFIATGATVDSVAAGSAKRGLQSAAAWQNEVKEPNWRKWSPNSGAYMNEANPYNDDFQNAFYGAGYNKLKEIKAKYDPTESLYVLSGVGTEKWDYDLDTGKLCMV</sequence>
<dbReference type="InterPro" id="IPR006094">
    <property type="entry name" value="Oxid_FAD_bind_N"/>
</dbReference>
<evidence type="ECO:0000313" key="7">
    <source>
        <dbReference type="EMBL" id="RAR01831.1"/>
    </source>
</evidence>
<keyword evidence="4" id="KW-0274">FAD</keyword>
<feature type="domain" description="FAD-binding PCMH-type" evidence="6">
    <location>
        <begin position="117"/>
        <end position="313"/>
    </location>
</feature>
<dbReference type="PROSITE" id="PS00862">
    <property type="entry name" value="OX2_COVAL_FAD"/>
    <property type="match status" value="1"/>
</dbReference>
<proteinExistence type="inferred from homology"/>
<evidence type="ECO:0000256" key="1">
    <source>
        <dbReference type="ARBA" id="ARBA00001974"/>
    </source>
</evidence>
<keyword evidence="3" id="KW-0285">Flavoprotein</keyword>
<dbReference type="Gene3D" id="3.40.462.20">
    <property type="match status" value="1"/>
</dbReference>
<dbReference type="PROSITE" id="PS51387">
    <property type="entry name" value="FAD_PCMH"/>
    <property type="match status" value="1"/>
</dbReference>
<gene>
    <name evidence="7" type="ORF">DDE83_008775</name>
</gene>
<dbReference type="SUPFAM" id="SSF56176">
    <property type="entry name" value="FAD-binding/transporter-associated domain-like"/>
    <property type="match status" value="1"/>
</dbReference>
<dbReference type="PANTHER" id="PTHR42973:SF39">
    <property type="entry name" value="FAD-BINDING PCMH-TYPE DOMAIN-CONTAINING PROTEIN"/>
    <property type="match status" value="1"/>
</dbReference>
<dbReference type="EMBL" id="QGDH01000245">
    <property type="protein sequence ID" value="RAR01831.1"/>
    <property type="molecule type" value="Genomic_DNA"/>
</dbReference>
<dbReference type="InterPro" id="IPR006093">
    <property type="entry name" value="Oxy_OxRdtase_FAD_BS"/>
</dbReference>
<evidence type="ECO:0000256" key="3">
    <source>
        <dbReference type="ARBA" id="ARBA00022630"/>
    </source>
</evidence>
<protein>
    <submittedName>
        <fullName evidence="7">Isoamyl alcohol oxidase</fullName>
    </submittedName>
</protein>
<accession>A0A364MS87</accession>
<dbReference type="InterPro" id="IPR016169">
    <property type="entry name" value="FAD-bd_PCMH_sub2"/>
</dbReference>
<name>A0A364MS87_STELY</name>
<evidence type="ECO:0000256" key="5">
    <source>
        <dbReference type="ARBA" id="ARBA00023002"/>
    </source>
</evidence>
<dbReference type="STRING" id="183478.A0A364MS87"/>
<comment type="cofactor">
    <cofactor evidence="1">
        <name>FAD</name>
        <dbReference type="ChEBI" id="CHEBI:57692"/>
    </cofactor>
</comment>
<comment type="caution">
    <text evidence="7">The sequence shown here is derived from an EMBL/GenBank/DDBJ whole genome shotgun (WGS) entry which is preliminary data.</text>
</comment>
<dbReference type="InterPro" id="IPR016166">
    <property type="entry name" value="FAD-bd_PCMH"/>
</dbReference>
<dbReference type="Pfam" id="PF01565">
    <property type="entry name" value="FAD_binding_4"/>
    <property type="match status" value="1"/>
</dbReference>
<evidence type="ECO:0000259" key="6">
    <source>
        <dbReference type="PROSITE" id="PS51387"/>
    </source>
</evidence>